<evidence type="ECO:0000256" key="5">
    <source>
        <dbReference type="ARBA" id="ARBA00022737"/>
    </source>
</evidence>
<keyword evidence="11" id="KW-1185">Reference proteome</keyword>
<gene>
    <name evidence="10" type="primary">ATG18</name>
    <name evidence="10" type="ORF">CAAN4_B03400</name>
</gene>
<dbReference type="InterPro" id="IPR015943">
    <property type="entry name" value="WD40/YVTN_repeat-like_dom_sf"/>
</dbReference>
<dbReference type="InterPro" id="IPR001680">
    <property type="entry name" value="WD40_rpt"/>
</dbReference>
<dbReference type="Proteomes" id="UP001497600">
    <property type="component" value="Chromosome B"/>
</dbReference>
<dbReference type="SUPFAM" id="SSF50978">
    <property type="entry name" value="WD40 repeat-like"/>
    <property type="match status" value="1"/>
</dbReference>
<evidence type="ECO:0000256" key="4">
    <source>
        <dbReference type="ARBA" id="ARBA00022574"/>
    </source>
</evidence>
<dbReference type="EMBL" id="OZ004254">
    <property type="protein sequence ID" value="CAK7896099.1"/>
    <property type="molecule type" value="Genomic_DNA"/>
</dbReference>
<dbReference type="Pfam" id="PF21032">
    <property type="entry name" value="PROPPIN"/>
    <property type="match status" value="2"/>
</dbReference>
<keyword evidence="3" id="KW-0926">Vacuole</keyword>
<dbReference type="SMART" id="SM00320">
    <property type="entry name" value="WD40"/>
    <property type="match status" value="2"/>
</dbReference>
<sequence>MVTINNLTFNQDYSCLSVCTDQYYKIFNCDPFGEFYSSIQSQGTGNNSGESKKYLLDNDGQQGSPSYVPTPASYLKMLFSTSLTIIVPENPMGNRLLKLYNLKQNLKICELTFPAHIIDVKLNRKRLCVILESGQIYIYDLSCVRLVKVLDVVATGKSEFVGDLCADDKSLLVLPLGSIKESTDLFNHEHSNTGSQPSTPMLDPTTLPKNLADVVEFTRRVKSSKVLNSVTDLNNDSEGWVLVYDTLNLRPSLIYRAHDSSIAKLSISSDGTKIASASTKGTIIRTCTVEANEELNGRLQIVHMTNLRRGHHLTKVTCLSFSLDNAVLGCASESGTIHFFKLSTSEELSDPSLDDDSSTENISRSSEDLNDNLASLLLSEGGTYQHPQQLEQEQQIQQQNNNTQKQNSYFYNIKNSMSILNNQYTQSLVKKLPYKGYLENLWEPPRRSFAYVKIPEPEGSRIEIGFTSSMQVVLTSYRTGAFYQYHLPSGYREREEAILVGEYLVI</sequence>
<protein>
    <submittedName>
        <fullName evidence="10">Autophagy-related protein 18</fullName>
    </submittedName>
</protein>
<dbReference type="InterPro" id="IPR036322">
    <property type="entry name" value="WD40_repeat_dom_sf"/>
</dbReference>
<evidence type="ECO:0000256" key="7">
    <source>
        <dbReference type="ARBA" id="ARBA00025740"/>
    </source>
</evidence>
<reference evidence="10 11" key="1">
    <citation type="submission" date="2024-01" db="EMBL/GenBank/DDBJ databases">
        <authorList>
            <consortium name="Genoscope - CEA"/>
            <person name="William W."/>
        </authorList>
    </citation>
    <scope>NUCLEOTIDE SEQUENCE [LARGE SCALE GENOMIC DNA]</scope>
    <source>
        <strain evidence="10 11">29B2s-10</strain>
    </source>
</reference>
<keyword evidence="6" id="KW-0653">Protein transport</keyword>
<comment type="subcellular location">
    <subcellularLocation>
        <location evidence="1">Endomembrane system</location>
        <topology evidence="1">Peripheral membrane protein</topology>
    </subcellularLocation>
    <subcellularLocation>
        <location evidence="8">Vacuole membrane</location>
    </subcellularLocation>
</comment>
<keyword evidence="5" id="KW-0677">Repeat</keyword>
<evidence type="ECO:0000256" key="2">
    <source>
        <dbReference type="ARBA" id="ARBA00022448"/>
    </source>
</evidence>
<dbReference type="PANTHER" id="PTHR11227">
    <property type="entry name" value="WD-REPEAT PROTEIN INTERACTING WITH PHOSPHOINOSIDES WIPI -RELATED"/>
    <property type="match status" value="1"/>
</dbReference>
<evidence type="ECO:0000256" key="9">
    <source>
        <dbReference type="SAM" id="MobiDB-lite"/>
    </source>
</evidence>
<proteinExistence type="inferred from homology"/>
<name>A0ABP0E9R9_9ASCO</name>
<dbReference type="Gene3D" id="2.130.10.10">
    <property type="entry name" value="YVTN repeat-like/Quinoprotein amine dehydrogenase"/>
    <property type="match status" value="1"/>
</dbReference>
<keyword evidence="4" id="KW-0853">WD repeat</keyword>
<evidence type="ECO:0000313" key="11">
    <source>
        <dbReference type="Proteomes" id="UP001497600"/>
    </source>
</evidence>
<evidence type="ECO:0000313" key="10">
    <source>
        <dbReference type="EMBL" id="CAK7896099.1"/>
    </source>
</evidence>
<organism evidence="10 11">
    <name type="scientific">[Candida] anglica</name>
    <dbReference type="NCBI Taxonomy" id="148631"/>
    <lineage>
        <taxon>Eukaryota</taxon>
        <taxon>Fungi</taxon>
        <taxon>Dikarya</taxon>
        <taxon>Ascomycota</taxon>
        <taxon>Saccharomycotina</taxon>
        <taxon>Pichiomycetes</taxon>
        <taxon>Debaryomycetaceae</taxon>
        <taxon>Kurtzmaniella</taxon>
    </lineage>
</organism>
<keyword evidence="2" id="KW-0813">Transport</keyword>
<evidence type="ECO:0000256" key="1">
    <source>
        <dbReference type="ARBA" id="ARBA00004184"/>
    </source>
</evidence>
<comment type="similarity">
    <text evidence="7">Belongs to the WD repeat PROPPIN family.</text>
</comment>
<accession>A0ABP0E9R9</accession>
<dbReference type="InterPro" id="IPR048720">
    <property type="entry name" value="PROPPIN"/>
</dbReference>
<feature type="compositionally biased region" description="Acidic residues" evidence="9">
    <location>
        <begin position="347"/>
        <end position="358"/>
    </location>
</feature>
<evidence type="ECO:0000256" key="6">
    <source>
        <dbReference type="ARBA" id="ARBA00022927"/>
    </source>
</evidence>
<evidence type="ECO:0000256" key="8">
    <source>
        <dbReference type="ARBA" id="ARBA00037813"/>
    </source>
</evidence>
<evidence type="ECO:0000256" key="3">
    <source>
        <dbReference type="ARBA" id="ARBA00022554"/>
    </source>
</evidence>
<feature type="region of interest" description="Disordered" evidence="9">
    <location>
        <begin position="347"/>
        <end position="367"/>
    </location>
</feature>